<dbReference type="CDD" id="cd00082">
    <property type="entry name" value="HisKA"/>
    <property type="match status" value="1"/>
</dbReference>
<evidence type="ECO:0000259" key="13">
    <source>
        <dbReference type="PROSITE" id="PS50109"/>
    </source>
</evidence>
<dbReference type="InterPro" id="IPR013655">
    <property type="entry name" value="PAS_fold_3"/>
</dbReference>
<dbReference type="Pfam" id="PF08447">
    <property type="entry name" value="PAS_3"/>
    <property type="match status" value="1"/>
</dbReference>
<dbReference type="SMART" id="SM00388">
    <property type="entry name" value="HisKA"/>
    <property type="match status" value="1"/>
</dbReference>
<dbReference type="FunFam" id="1.10.287.130:FF:000038">
    <property type="entry name" value="Sensory transduction histidine kinase"/>
    <property type="match status" value="1"/>
</dbReference>
<dbReference type="PROSITE" id="PS50113">
    <property type="entry name" value="PAC"/>
    <property type="match status" value="1"/>
</dbReference>
<keyword evidence="11" id="KW-0131">Cell cycle</keyword>
<dbReference type="FunFam" id="3.30.565.10:FF:000010">
    <property type="entry name" value="Sensor histidine kinase RcsC"/>
    <property type="match status" value="1"/>
</dbReference>
<dbReference type="AlphaFoldDB" id="A0A5K8AC92"/>
<keyword evidence="6" id="KW-0547">Nucleotide-binding</keyword>
<dbReference type="InterPro" id="IPR036890">
    <property type="entry name" value="HATPase_C_sf"/>
</dbReference>
<feature type="domain" description="PAS" evidence="15">
    <location>
        <begin position="34"/>
        <end position="104"/>
    </location>
</feature>
<evidence type="ECO:0000256" key="10">
    <source>
        <dbReference type="ARBA" id="ARBA00023136"/>
    </source>
</evidence>
<dbReference type="InterPro" id="IPR036097">
    <property type="entry name" value="HisK_dim/P_sf"/>
</dbReference>
<dbReference type="GO" id="GO:0005524">
    <property type="term" value="F:ATP binding"/>
    <property type="evidence" value="ECO:0007669"/>
    <property type="project" value="UniProtKB-KW"/>
</dbReference>
<feature type="domain" description="Histidine kinase" evidence="13">
    <location>
        <begin position="175"/>
        <end position="396"/>
    </location>
</feature>
<evidence type="ECO:0000256" key="11">
    <source>
        <dbReference type="ARBA" id="ARBA00023306"/>
    </source>
</evidence>
<evidence type="ECO:0000259" key="16">
    <source>
        <dbReference type="PROSITE" id="PS50113"/>
    </source>
</evidence>
<dbReference type="EMBL" id="AP021879">
    <property type="protein sequence ID" value="BBO90282.1"/>
    <property type="molecule type" value="Genomic_DNA"/>
</dbReference>
<dbReference type="Pfam" id="PF02518">
    <property type="entry name" value="HATPase_c"/>
    <property type="match status" value="1"/>
</dbReference>
<dbReference type="SUPFAM" id="SSF55874">
    <property type="entry name" value="ATPase domain of HSP90 chaperone/DNA topoisomerase II/histidine kinase"/>
    <property type="match status" value="1"/>
</dbReference>
<evidence type="ECO:0000256" key="6">
    <source>
        <dbReference type="ARBA" id="ARBA00022741"/>
    </source>
</evidence>
<feature type="domain" description="Response regulatory" evidence="14">
    <location>
        <begin position="568"/>
        <end position="685"/>
    </location>
</feature>
<dbReference type="NCBIfam" id="TIGR00229">
    <property type="entry name" value="sensory_box"/>
    <property type="match status" value="1"/>
</dbReference>
<keyword evidence="18" id="KW-1185">Reference proteome</keyword>
<keyword evidence="10" id="KW-0472">Membrane</keyword>
<evidence type="ECO:0000256" key="8">
    <source>
        <dbReference type="ARBA" id="ARBA00022840"/>
    </source>
</evidence>
<dbReference type="CDD" id="cd16922">
    <property type="entry name" value="HATPase_EvgS-ArcB-TorS-like"/>
    <property type="match status" value="1"/>
</dbReference>
<organism evidence="17 18">
    <name type="scientific">Desulfosarcina ovata subsp. ovata</name>
    <dbReference type="NCBI Taxonomy" id="2752305"/>
    <lineage>
        <taxon>Bacteria</taxon>
        <taxon>Pseudomonadati</taxon>
        <taxon>Thermodesulfobacteriota</taxon>
        <taxon>Desulfobacteria</taxon>
        <taxon>Desulfobacterales</taxon>
        <taxon>Desulfosarcinaceae</taxon>
        <taxon>Desulfosarcina</taxon>
    </lineage>
</organism>
<dbReference type="SMART" id="SM00091">
    <property type="entry name" value="PAS"/>
    <property type="match status" value="1"/>
</dbReference>
<evidence type="ECO:0000259" key="15">
    <source>
        <dbReference type="PROSITE" id="PS50112"/>
    </source>
</evidence>
<gene>
    <name evidence="17" type="ORF">DSCOOX_34620</name>
</gene>
<dbReference type="GO" id="GO:0000155">
    <property type="term" value="F:phosphorelay sensor kinase activity"/>
    <property type="evidence" value="ECO:0007669"/>
    <property type="project" value="InterPro"/>
</dbReference>
<dbReference type="Gene3D" id="3.30.450.20">
    <property type="entry name" value="PAS domain"/>
    <property type="match status" value="1"/>
</dbReference>
<dbReference type="InterPro" id="IPR004358">
    <property type="entry name" value="Sig_transdc_His_kin-like_C"/>
</dbReference>
<dbReference type="InterPro" id="IPR003594">
    <property type="entry name" value="HATPase_dom"/>
</dbReference>
<feature type="modified residue" description="4-aspartylphosphate" evidence="12">
    <location>
        <position position="469"/>
    </location>
</feature>
<evidence type="ECO:0000256" key="3">
    <source>
        <dbReference type="ARBA" id="ARBA00012438"/>
    </source>
</evidence>
<dbReference type="SUPFAM" id="SSF55785">
    <property type="entry name" value="PYP-like sensor domain (PAS domain)"/>
    <property type="match status" value="1"/>
</dbReference>
<dbReference type="InterPro" id="IPR000700">
    <property type="entry name" value="PAS-assoc_C"/>
</dbReference>
<dbReference type="CDD" id="cd17546">
    <property type="entry name" value="REC_hyHK_CKI1_RcsC-like"/>
    <property type="match status" value="2"/>
</dbReference>
<dbReference type="InterPro" id="IPR001610">
    <property type="entry name" value="PAC"/>
</dbReference>
<dbReference type="PANTHER" id="PTHR45339:SF1">
    <property type="entry name" value="HYBRID SIGNAL TRANSDUCTION HISTIDINE KINASE J"/>
    <property type="match status" value="1"/>
</dbReference>
<evidence type="ECO:0000259" key="14">
    <source>
        <dbReference type="PROSITE" id="PS50110"/>
    </source>
</evidence>
<feature type="domain" description="Response regulatory" evidence="14">
    <location>
        <begin position="415"/>
        <end position="536"/>
    </location>
</feature>
<reference evidence="17 18" key="1">
    <citation type="submission" date="2019-11" db="EMBL/GenBank/DDBJ databases">
        <title>Comparative genomics of hydrocarbon-degrading Desulfosarcina strains.</title>
        <authorList>
            <person name="Watanabe M."/>
            <person name="Kojima H."/>
            <person name="Fukui M."/>
        </authorList>
    </citation>
    <scope>NUCLEOTIDE SEQUENCE [LARGE SCALE GENOMIC DNA]</scope>
    <source>
        <strain evidence="18">oXyS1</strain>
    </source>
</reference>
<protein>
    <recommendedName>
        <fullName evidence="3">histidine kinase</fullName>
        <ecNumber evidence="3">2.7.13.3</ecNumber>
    </recommendedName>
</protein>
<dbReference type="Pfam" id="PF00072">
    <property type="entry name" value="Response_reg"/>
    <property type="match status" value="2"/>
</dbReference>
<dbReference type="SMART" id="SM00387">
    <property type="entry name" value="HATPase_c"/>
    <property type="match status" value="1"/>
</dbReference>
<dbReference type="SMART" id="SM00448">
    <property type="entry name" value="REC"/>
    <property type="match status" value="2"/>
</dbReference>
<dbReference type="RefSeq" id="WP_162458980.1">
    <property type="nucleotide sequence ID" value="NZ_AP021879.1"/>
</dbReference>
<evidence type="ECO:0000313" key="18">
    <source>
        <dbReference type="Proteomes" id="UP000422108"/>
    </source>
</evidence>
<proteinExistence type="predicted"/>
<feature type="modified residue" description="4-aspartylphosphate" evidence="12">
    <location>
        <position position="619"/>
    </location>
</feature>
<keyword evidence="5" id="KW-0808">Transferase</keyword>
<dbReference type="Pfam" id="PF00512">
    <property type="entry name" value="HisKA"/>
    <property type="match status" value="1"/>
</dbReference>
<dbReference type="PANTHER" id="PTHR45339">
    <property type="entry name" value="HYBRID SIGNAL TRANSDUCTION HISTIDINE KINASE J"/>
    <property type="match status" value="1"/>
</dbReference>
<dbReference type="Proteomes" id="UP000422108">
    <property type="component" value="Chromosome"/>
</dbReference>
<dbReference type="SUPFAM" id="SSF47384">
    <property type="entry name" value="Homodimeric domain of signal transducing histidine kinase"/>
    <property type="match status" value="1"/>
</dbReference>
<dbReference type="PROSITE" id="PS50112">
    <property type="entry name" value="PAS"/>
    <property type="match status" value="1"/>
</dbReference>
<keyword evidence="9" id="KW-0902">Two-component regulatory system</keyword>
<dbReference type="SMART" id="SM00086">
    <property type="entry name" value="PAC"/>
    <property type="match status" value="1"/>
</dbReference>
<dbReference type="PROSITE" id="PS50110">
    <property type="entry name" value="RESPONSE_REGULATORY"/>
    <property type="match status" value="2"/>
</dbReference>
<dbReference type="GO" id="GO:0016020">
    <property type="term" value="C:membrane"/>
    <property type="evidence" value="ECO:0007669"/>
    <property type="project" value="UniProtKB-SubCell"/>
</dbReference>
<dbReference type="InterPro" id="IPR001789">
    <property type="entry name" value="Sig_transdc_resp-reg_receiver"/>
</dbReference>
<dbReference type="SUPFAM" id="SSF52172">
    <property type="entry name" value="CheY-like"/>
    <property type="match status" value="2"/>
</dbReference>
<dbReference type="Gene3D" id="1.10.287.130">
    <property type="match status" value="1"/>
</dbReference>
<dbReference type="Gene3D" id="3.30.565.10">
    <property type="entry name" value="Histidine kinase-like ATPase, C-terminal domain"/>
    <property type="match status" value="1"/>
</dbReference>
<keyword evidence="4 12" id="KW-0597">Phosphoprotein</keyword>
<dbReference type="Gene3D" id="3.40.50.2300">
    <property type="match status" value="2"/>
</dbReference>
<keyword evidence="7" id="KW-0418">Kinase</keyword>
<evidence type="ECO:0000313" key="17">
    <source>
        <dbReference type="EMBL" id="BBO90282.1"/>
    </source>
</evidence>
<evidence type="ECO:0000256" key="2">
    <source>
        <dbReference type="ARBA" id="ARBA00004370"/>
    </source>
</evidence>
<dbReference type="InterPro" id="IPR000014">
    <property type="entry name" value="PAS"/>
</dbReference>
<dbReference type="PROSITE" id="PS50109">
    <property type="entry name" value="HIS_KIN"/>
    <property type="match status" value="1"/>
</dbReference>
<dbReference type="CDD" id="cd00130">
    <property type="entry name" value="PAS"/>
    <property type="match status" value="1"/>
</dbReference>
<evidence type="ECO:0000256" key="9">
    <source>
        <dbReference type="ARBA" id="ARBA00023012"/>
    </source>
</evidence>
<evidence type="ECO:0000256" key="4">
    <source>
        <dbReference type="ARBA" id="ARBA00022553"/>
    </source>
</evidence>
<evidence type="ECO:0000256" key="5">
    <source>
        <dbReference type="ARBA" id="ARBA00022679"/>
    </source>
</evidence>
<feature type="domain" description="PAC" evidence="16">
    <location>
        <begin position="107"/>
        <end position="157"/>
    </location>
</feature>
<evidence type="ECO:0000256" key="1">
    <source>
        <dbReference type="ARBA" id="ARBA00000085"/>
    </source>
</evidence>
<name>A0A5K8AC92_9BACT</name>
<evidence type="ECO:0000256" key="12">
    <source>
        <dbReference type="PROSITE-ProRule" id="PRU00169"/>
    </source>
</evidence>
<sequence>MPSAATILELVKKNKRLEEENKRFRAARGSNRGSEERFRLISETIHFGVFELDQEGSCLYANTSYQKIFGLSLAESLTRDWRELLHDGDRGAVFANWAAALEKMATFSMDCRIIRPDGTHRWVHVHSEPVFSDEGGRYTGTVEDITDRKQAEEELKKAKETAESANMAKSQFLANMSHEIRTPMNGVIGFTDLLLDTGLSDVQLDYTQTIKRSGIALLSLINDILDFSKIESGELDFESIEFDPELLAYDVCDLVRPKIGTLPVELLCRIDDNMPAMVQGDPLRFRQVVTNLLGNAPKFTESGEIELALLVDEETDDQVKLHAIIRDTGIGIPEDKLTAIFEPFQQADGSTTRKYGGTGLGLSICKQISNLMGGDVWVESRISEGSIFHFTAWLGKCAEKQASPTMVPVSLKDVRVLVADDNVANAKILKQVLDASGMQTTLVYRGEDVLATLEDGFARGVPFALCISDIRMPDMDGFAVARQIRSSSASFSKIALIALSGALERDAQRCEKAGFNGFLSKPARREKLLQMIGRVLCDYSPDNDCQPEPHEKIHTQYSVREDLKHSIRILMAEDNPVNQKLAMLMLGKAGYKVEVASNGIEAVEKYTATPDAFDLIFMDVQMPEMDGKAATQVIRQKGFDQVPIIAMTAHAMKGDREMCLDAGMNDYITKPIKREAVFAIIEKNVLNKERI</sequence>
<accession>A0A5K8AC92</accession>
<dbReference type="InterPro" id="IPR011006">
    <property type="entry name" value="CheY-like_superfamily"/>
</dbReference>
<dbReference type="InterPro" id="IPR035965">
    <property type="entry name" value="PAS-like_dom_sf"/>
</dbReference>
<dbReference type="InterPro" id="IPR003661">
    <property type="entry name" value="HisK_dim/P_dom"/>
</dbReference>
<dbReference type="PRINTS" id="PR00344">
    <property type="entry name" value="BCTRLSENSOR"/>
</dbReference>
<evidence type="ECO:0000256" key="7">
    <source>
        <dbReference type="ARBA" id="ARBA00022777"/>
    </source>
</evidence>
<dbReference type="EC" id="2.7.13.3" evidence="3"/>
<comment type="subcellular location">
    <subcellularLocation>
        <location evidence="2">Membrane</location>
    </subcellularLocation>
</comment>
<dbReference type="InterPro" id="IPR005467">
    <property type="entry name" value="His_kinase_dom"/>
</dbReference>
<keyword evidence="8" id="KW-0067">ATP-binding</keyword>
<comment type="catalytic activity">
    <reaction evidence="1">
        <text>ATP + protein L-histidine = ADP + protein N-phospho-L-histidine.</text>
        <dbReference type="EC" id="2.7.13.3"/>
    </reaction>
</comment>